<proteinExistence type="predicted"/>
<comment type="caution">
    <text evidence="1">The sequence shown here is derived from an EMBL/GenBank/DDBJ whole genome shotgun (WGS) entry which is preliminary data.</text>
</comment>
<evidence type="ECO:0000313" key="2">
    <source>
        <dbReference type="Proteomes" id="UP001367508"/>
    </source>
</evidence>
<keyword evidence="2" id="KW-1185">Reference proteome</keyword>
<reference evidence="1 2" key="1">
    <citation type="submission" date="2024-01" db="EMBL/GenBank/DDBJ databases">
        <title>The genomes of 5 underutilized Papilionoideae crops provide insights into root nodulation and disease resistanc.</title>
        <authorList>
            <person name="Jiang F."/>
        </authorList>
    </citation>
    <scope>NUCLEOTIDE SEQUENCE [LARGE SCALE GENOMIC DNA]</scope>
    <source>
        <strain evidence="1">LVBAO_FW01</strain>
        <tissue evidence="1">Leaves</tissue>
    </source>
</reference>
<dbReference type="EMBL" id="JAYMYQ010000001">
    <property type="protein sequence ID" value="KAK7362868.1"/>
    <property type="molecule type" value="Genomic_DNA"/>
</dbReference>
<gene>
    <name evidence="1" type="ORF">VNO77_04993</name>
</gene>
<sequence length="217" mass="25487">MNSFEGHGCIQMLPARIESTQFGKHFLFFNKRKSDLKHRIITLEKKLEKAKGWGSTHENIQNKKRLTFELEDLLRKDELCWRQRSRVIWLQEGDKNTKFFHPKASDGQKENQITKMKNGNNAWVHGEEEISKLFQLYYVDLFTSSTMPNSDYITKVVKGRITPYMVEALHIPFKAEEVHFASRQMHPLKAQGLDGLPPLFYQRYWDIVGPEITSMVL</sequence>
<organism evidence="1 2">
    <name type="scientific">Canavalia gladiata</name>
    <name type="common">Sword bean</name>
    <name type="synonym">Dolichos gladiatus</name>
    <dbReference type="NCBI Taxonomy" id="3824"/>
    <lineage>
        <taxon>Eukaryota</taxon>
        <taxon>Viridiplantae</taxon>
        <taxon>Streptophyta</taxon>
        <taxon>Embryophyta</taxon>
        <taxon>Tracheophyta</taxon>
        <taxon>Spermatophyta</taxon>
        <taxon>Magnoliopsida</taxon>
        <taxon>eudicotyledons</taxon>
        <taxon>Gunneridae</taxon>
        <taxon>Pentapetalae</taxon>
        <taxon>rosids</taxon>
        <taxon>fabids</taxon>
        <taxon>Fabales</taxon>
        <taxon>Fabaceae</taxon>
        <taxon>Papilionoideae</taxon>
        <taxon>50 kb inversion clade</taxon>
        <taxon>NPAAA clade</taxon>
        <taxon>indigoferoid/millettioid clade</taxon>
        <taxon>Phaseoleae</taxon>
        <taxon>Canavalia</taxon>
    </lineage>
</organism>
<evidence type="ECO:0008006" key="3">
    <source>
        <dbReference type="Google" id="ProtNLM"/>
    </source>
</evidence>
<dbReference type="Proteomes" id="UP001367508">
    <property type="component" value="Unassembled WGS sequence"/>
</dbReference>
<evidence type="ECO:0000313" key="1">
    <source>
        <dbReference type="EMBL" id="KAK7362868.1"/>
    </source>
</evidence>
<accession>A0AAN9RDS4</accession>
<dbReference type="AlphaFoldDB" id="A0AAN9RDS4"/>
<name>A0AAN9RDS4_CANGL</name>
<protein>
    <recommendedName>
        <fullName evidence="3">Reverse transcriptase</fullName>
    </recommendedName>
</protein>